<dbReference type="Pfam" id="PF20611">
    <property type="entry name" value="DUF6801"/>
    <property type="match status" value="1"/>
</dbReference>
<gene>
    <name evidence="3" type="ORF">AOZ06_31525</name>
</gene>
<name>A0A0N9I8E3_9PSEU</name>
<evidence type="ECO:0000313" key="3">
    <source>
        <dbReference type="EMBL" id="ALG15201.1"/>
    </source>
</evidence>
<feature type="domain" description="DUF6801" evidence="2">
    <location>
        <begin position="32"/>
        <end position="186"/>
    </location>
</feature>
<dbReference type="EMBL" id="CP012752">
    <property type="protein sequence ID" value="ALG15201.1"/>
    <property type="molecule type" value="Genomic_DNA"/>
</dbReference>
<protein>
    <recommendedName>
        <fullName evidence="2">DUF6801 domain-containing protein</fullName>
    </recommendedName>
</protein>
<dbReference type="Proteomes" id="UP000063699">
    <property type="component" value="Chromosome"/>
</dbReference>
<keyword evidence="1" id="KW-0732">Signal</keyword>
<organism evidence="3 4">
    <name type="scientific">Kibdelosporangium phytohabitans</name>
    <dbReference type="NCBI Taxonomy" id="860235"/>
    <lineage>
        <taxon>Bacteria</taxon>
        <taxon>Bacillati</taxon>
        <taxon>Actinomycetota</taxon>
        <taxon>Actinomycetes</taxon>
        <taxon>Pseudonocardiales</taxon>
        <taxon>Pseudonocardiaceae</taxon>
        <taxon>Kibdelosporangium</taxon>
    </lineage>
</organism>
<evidence type="ECO:0000313" key="4">
    <source>
        <dbReference type="Proteomes" id="UP000063699"/>
    </source>
</evidence>
<keyword evidence="4" id="KW-1185">Reference proteome</keyword>
<dbReference type="InterPro" id="IPR046542">
    <property type="entry name" value="DUF6801"/>
</dbReference>
<accession>A0A0N9I8E3</accession>
<feature type="chain" id="PRO_5006035951" description="DUF6801 domain-containing protein" evidence="1">
    <location>
        <begin position="24"/>
        <end position="199"/>
    </location>
</feature>
<dbReference type="KEGG" id="kphy:AOZ06_31525"/>
<dbReference type="AlphaFoldDB" id="A0A0N9I8E3"/>
<feature type="signal peptide" evidence="1">
    <location>
        <begin position="1"/>
        <end position="23"/>
    </location>
</feature>
<sequence>MTAVTTAALAASAMLAGAGTSAAAERSEVALNYTCSFPLIGGQPIQITIGIDFPASVPVGTPVDALPINTVSKVGKNATTGLNLVGAKTLEGTALAQANIAAPEAELPLEVPATLAKTPIPASGEFTVTATGETPSITFSQAGTAKITVGDVKLHLVPRKADGSLTALKEFDSACKQNPDQNNELATIEITPAGTAVRH</sequence>
<proteinExistence type="predicted"/>
<evidence type="ECO:0000256" key="1">
    <source>
        <dbReference type="SAM" id="SignalP"/>
    </source>
</evidence>
<reference evidence="3 4" key="1">
    <citation type="submission" date="2015-07" db="EMBL/GenBank/DDBJ databases">
        <title>Genome sequencing of Kibdelosporangium phytohabitans.</title>
        <authorList>
            <person name="Qin S."/>
            <person name="Xing K."/>
        </authorList>
    </citation>
    <scope>NUCLEOTIDE SEQUENCE [LARGE SCALE GENOMIC DNA]</scope>
    <source>
        <strain evidence="3 4">KLBMP1111</strain>
    </source>
</reference>
<evidence type="ECO:0000259" key="2">
    <source>
        <dbReference type="Pfam" id="PF20611"/>
    </source>
</evidence>